<gene>
    <name evidence="6" type="ORF">FB45DRAFT_1064077</name>
</gene>
<evidence type="ECO:0000313" key="6">
    <source>
        <dbReference type="EMBL" id="KAJ7615872.1"/>
    </source>
</evidence>
<protein>
    <submittedName>
        <fullName evidence="6">Aspartic peptidase domain-containing protein</fullName>
    </submittedName>
</protein>
<evidence type="ECO:0000313" key="7">
    <source>
        <dbReference type="Proteomes" id="UP001221142"/>
    </source>
</evidence>
<keyword evidence="4" id="KW-0812">Transmembrane</keyword>
<keyword evidence="4" id="KW-0472">Membrane</keyword>
<feature type="region of interest" description="Disordered" evidence="3">
    <location>
        <begin position="536"/>
        <end position="583"/>
    </location>
</feature>
<organism evidence="6 7">
    <name type="scientific">Roridomyces roridus</name>
    <dbReference type="NCBI Taxonomy" id="1738132"/>
    <lineage>
        <taxon>Eukaryota</taxon>
        <taxon>Fungi</taxon>
        <taxon>Dikarya</taxon>
        <taxon>Basidiomycota</taxon>
        <taxon>Agaricomycotina</taxon>
        <taxon>Agaricomycetes</taxon>
        <taxon>Agaricomycetidae</taxon>
        <taxon>Agaricales</taxon>
        <taxon>Marasmiineae</taxon>
        <taxon>Mycenaceae</taxon>
        <taxon>Roridomyces</taxon>
    </lineage>
</organism>
<dbReference type="AlphaFoldDB" id="A0AAD7BAW2"/>
<feature type="region of interest" description="Disordered" evidence="3">
    <location>
        <begin position="394"/>
        <end position="433"/>
    </location>
</feature>
<dbReference type="Gene3D" id="2.40.70.10">
    <property type="entry name" value="Acid Proteases"/>
    <property type="match status" value="2"/>
</dbReference>
<feature type="domain" description="Peptidase A1" evidence="5">
    <location>
        <begin position="54"/>
        <end position="384"/>
    </location>
</feature>
<feature type="active site" evidence="2">
    <location>
        <position position="72"/>
    </location>
</feature>
<evidence type="ECO:0000256" key="4">
    <source>
        <dbReference type="SAM" id="Phobius"/>
    </source>
</evidence>
<keyword evidence="4" id="KW-1133">Transmembrane helix</keyword>
<keyword evidence="7" id="KW-1185">Reference proteome</keyword>
<sequence>MLFDEIFVAVFILFYYIPLCGAAGFDIPLTRRNINTRRGTGVERDFFDFSGPFYFADVSLGTPPQNLRLMVDTSTSTTMVWGESCSGCSSVANRYDSSASSTGVNKSTAAVSLQNFAYGDGSVEGFIFEDTIRVGADVDVSKAEFLQATQLTDSLPDSVSGIFGLAFDKTPETSATPFWQALSAANASVSPEVGFWLSRSSSSPADSNEDGGQDVGNAGVFTVGGVNSSLYSGNIEFLGLAAGGNQLGLWMLGITAITVGGKSIDITPNATLAMFDTSSNEIIGPDADVRAIYAAIPGSSEPTETVFQYPCNTTVKVSISFGGQSWDIDPQDMNQGVVQSGSADCFGAFGSVTGTQNPSWRLGIPFLRNVYTVLRQNPPAIGFAELSTVAGGTGAPNATQTNPSSVSASSQSSASGSTPTNSTPSQVSAKPKSKSNVGAIAGGVIAGVAVIILLIVGFILYRRRRQRRTTAPGERGERDFTVSAFPSDMESSAPPLSSLGGSPVVTSPVLSPKRAGIQNQPYGRLASDNYVMTQKGLRLSPGTSPASSSVASASASSPSETSPVPSLPSALPPGAAQPVTDPAILQELQTLRNEVRWLVNERSEPPPIYT</sequence>
<dbReference type="Pfam" id="PF00026">
    <property type="entry name" value="Asp"/>
    <property type="match status" value="1"/>
</dbReference>
<dbReference type="PRINTS" id="PR00792">
    <property type="entry name" value="PEPSIN"/>
</dbReference>
<dbReference type="SUPFAM" id="SSF50630">
    <property type="entry name" value="Acid proteases"/>
    <property type="match status" value="1"/>
</dbReference>
<comment type="similarity">
    <text evidence="1">Belongs to the peptidase A1 family.</text>
</comment>
<dbReference type="InterPro" id="IPR021109">
    <property type="entry name" value="Peptidase_aspartic_dom_sf"/>
</dbReference>
<comment type="caution">
    <text evidence="6">The sequence shown here is derived from an EMBL/GenBank/DDBJ whole genome shotgun (WGS) entry which is preliminary data.</text>
</comment>
<dbReference type="InterPro" id="IPR034164">
    <property type="entry name" value="Pepsin-like_dom"/>
</dbReference>
<feature type="active site" evidence="2">
    <location>
        <position position="276"/>
    </location>
</feature>
<dbReference type="GO" id="GO:0006508">
    <property type="term" value="P:proteolysis"/>
    <property type="evidence" value="ECO:0007669"/>
    <property type="project" value="InterPro"/>
</dbReference>
<dbReference type="GO" id="GO:0004190">
    <property type="term" value="F:aspartic-type endopeptidase activity"/>
    <property type="evidence" value="ECO:0007669"/>
    <property type="project" value="InterPro"/>
</dbReference>
<evidence type="ECO:0000256" key="3">
    <source>
        <dbReference type="SAM" id="MobiDB-lite"/>
    </source>
</evidence>
<reference evidence="6" key="1">
    <citation type="submission" date="2023-03" db="EMBL/GenBank/DDBJ databases">
        <title>Massive genome expansion in bonnet fungi (Mycena s.s.) driven by repeated elements and novel gene families across ecological guilds.</title>
        <authorList>
            <consortium name="Lawrence Berkeley National Laboratory"/>
            <person name="Harder C.B."/>
            <person name="Miyauchi S."/>
            <person name="Viragh M."/>
            <person name="Kuo A."/>
            <person name="Thoen E."/>
            <person name="Andreopoulos B."/>
            <person name="Lu D."/>
            <person name="Skrede I."/>
            <person name="Drula E."/>
            <person name="Henrissat B."/>
            <person name="Morin E."/>
            <person name="Kohler A."/>
            <person name="Barry K."/>
            <person name="LaButti K."/>
            <person name="Morin E."/>
            <person name="Salamov A."/>
            <person name="Lipzen A."/>
            <person name="Mereny Z."/>
            <person name="Hegedus B."/>
            <person name="Baldrian P."/>
            <person name="Stursova M."/>
            <person name="Weitz H."/>
            <person name="Taylor A."/>
            <person name="Grigoriev I.V."/>
            <person name="Nagy L.G."/>
            <person name="Martin F."/>
            <person name="Kauserud H."/>
        </authorList>
    </citation>
    <scope>NUCLEOTIDE SEQUENCE</scope>
    <source>
        <strain evidence="6">9284</strain>
    </source>
</reference>
<dbReference type="CDD" id="cd05471">
    <property type="entry name" value="pepsin_like"/>
    <property type="match status" value="1"/>
</dbReference>
<evidence type="ECO:0000256" key="1">
    <source>
        <dbReference type="ARBA" id="ARBA00007447"/>
    </source>
</evidence>
<dbReference type="Proteomes" id="UP001221142">
    <property type="component" value="Unassembled WGS sequence"/>
</dbReference>
<dbReference type="InterPro" id="IPR001461">
    <property type="entry name" value="Aspartic_peptidase_A1"/>
</dbReference>
<name>A0AAD7BAW2_9AGAR</name>
<dbReference type="PROSITE" id="PS51767">
    <property type="entry name" value="PEPTIDASE_A1"/>
    <property type="match status" value="1"/>
</dbReference>
<dbReference type="PANTHER" id="PTHR47966:SF51">
    <property type="entry name" value="BETA-SITE APP-CLEAVING ENZYME, ISOFORM A-RELATED"/>
    <property type="match status" value="1"/>
</dbReference>
<feature type="compositionally biased region" description="Low complexity" evidence="3">
    <location>
        <begin position="539"/>
        <end position="578"/>
    </location>
</feature>
<accession>A0AAD7BAW2</accession>
<dbReference type="PANTHER" id="PTHR47966">
    <property type="entry name" value="BETA-SITE APP-CLEAVING ENZYME, ISOFORM A-RELATED"/>
    <property type="match status" value="1"/>
</dbReference>
<dbReference type="InterPro" id="IPR033121">
    <property type="entry name" value="PEPTIDASE_A1"/>
</dbReference>
<proteinExistence type="inferred from homology"/>
<evidence type="ECO:0000259" key="5">
    <source>
        <dbReference type="PROSITE" id="PS51767"/>
    </source>
</evidence>
<feature type="compositionally biased region" description="Low complexity" evidence="3">
    <location>
        <begin position="399"/>
        <end position="426"/>
    </location>
</feature>
<evidence type="ECO:0000256" key="2">
    <source>
        <dbReference type="PIRSR" id="PIRSR601461-1"/>
    </source>
</evidence>
<dbReference type="EMBL" id="JARKIF010000023">
    <property type="protein sequence ID" value="KAJ7615872.1"/>
    <property type="molecule type" value="Genomic_DNA"/>
</dbReference>
<feature type="transmembrane region" description="Helical" evidence="4">
    <location>
        <begin position="437"/>
        <end position="461"/>
    </location>
</feature>
<dbReference type="Gene3D" id="1.20.5.510">
    <property type="entry name" value="Single helix bin"/>
    <property type="match status" value="1"/>
</dbReference>